<evidence type="ECO:0000256" key="6">
    <source>
        <dbReference type="ARBA" id="ARBA00020337"/>
    </source>
</evidence>
<evidence type="ECO:0000313" key="10">
    <source>
        <dbReference type="Proteomes" id="UP000600171"/>
    </source>
</evidence>
<organism evidence="9 10">
    <name type="scientific">Rothia aerolata</name>
    <dbReference type="NCBI Taxonomy" id="1812262"/>
    <lineage>
        <taxon>Bacteria</taxon>
        <taxon>Bacillati</taxon>
        <taxon>Actinomycetota</taxon>
        <taxon>Actinomycetes</taxon>
        <taxon>Micrococcales</taxon>
        <taxon>Micrococcaceae</taxon>
        <taxon>Rothia</taxon>
    </lineage>
</organism>
<dbReference type="PANTHER" id="PTHR11054">
    <property type="entry name" value="6-PHOSPHOGLUCONOLACTONASE"/>
    <property type="match status" value="1"/>
</dbReference>
<evidence type="ECO:0000256" key="3">
    <source>
        <dbReference type="ARBA" id="ARBA00004961"/>
    </source>
</evidence>
<gene>
    <name evidence="7 9" type="primary">pgl</name>
    <name evidence="9" type="ORF">GCM10007359_02110</name>
</gene>
<dbReference type="PANTHER" id="PTHR11054:SF0">
    <property type="entry name" value="6-PHOSPHOGLUCONOLACTONASE"/>
    <property type="match status" value="1"/>
</dbReference>
<evidence type="ECO:0000256" key="2">
    <source>
        <dbReference type="ARBA" id="ARBA00002681"/>
    </source>
</evidence>
<accession>A0A917ILF5</accession>
<comment type="catalytic activity">
    <reaction evidence="1 7">
        <text>6-phospho-D-glucono-1,5-lactone + H2O = 6-phospho-D-gluconate + H(+)</text>
        <dbReference type="Rhea" id="RHEA:12556"/>
        <dbReference type="ChEBI" id="CHEBI:15377"/>
        <dbReference type="ChEBI" id="CHEBI:15378"/>
        <dbReference type="ChEBI" id="CHEBI:57955"/>
        <dbReference type="ChEBI" id="CHEBI:58759"/>
        <dbReference type="EC" id="3.1.1.31"/>
    </reaction>
</comment>
<dbReference type="CDD" id="cd01400">
    <property type="entry name" value="6PGL"/>
    <property type="match status" value="1"/>
</dbReference>
<dbReference type="Pfam" id="PF01182">
    <property type="entry name" value="Glucosamine_iso"/>
    <property type="match status" value="1"/>
</dbReference>
<dbReference type="Proteomes" id="UP000600171">
    <property type="component" value="Unassembled WGS sequence"/>
</dbReference>
<dbReference type="GO" id="GO:0017057">
    <property type="term" value="F:6-phosphogluconolactonase activity"/>
    <property type="evidence" value="ECO:0007669"/>
    <property type="project" value="UniProtKB-UniRule"/>
</dbReference>
<evidence type="ECO:0000256" key="5">
    <source>
        <dbReference type="ARBA" id="ARBA00013198"/>
    </source>
</evidence>
<dbReference type="GO" id="GO:0006098">
    <property type="term" value="P:pentose-phosphate shunt"/>
    <property type="evidence" value="ECO:0007669"/>
    <property type="project" value="InterPro"/>
</dbReference>
<evidence type="ECO:0000256" key="4">
    <source>
        <dbReference type="ARBA" id="ARBA00010662"/>
    </source>
</evidence>
<protein>
    <recommendedName>
        <fullName evidence="6 7">6-phosphogluconolactonase</fullName>
        <shortName evidence="7">6PGL</shortName>
        <ecNumber evidence="5 7">3.1.1.31</ecNumber>
    </recommendedName>
</protein>
<evidence type="ECO:0000259" key="8">
    <source>
        <dbReference type="Pfam" id="PF01182"/>
    </source>
</evidence>
<keyword evidence="7" id="KW-0378">Hydrolase</keyword>
<dbReference type="SUPFAM" id="SSF100950">
    <property type="entry name" value="NagB/RpiA/CoA transferase-like"/>
    <property type="match status" value="1"/>
</dbReference>
<dbReference type="RefSeq" id="WP_188358492.1">
    <property type="nucleotide sequence ID" value="NZ_BMDC01000001.1"/>
</dbReference>
<reference evidence="9 10" key="1">
    <citation type="journal article" date="2014" name="Int. J. Syst. Evol. Microbiol.">
        <title>Complete genome sequence of Corynebacterium casei LMG S-19264T (=DSM 44701T), isolated from a smear-ripened cheese.</title>
        <authorList>
            <consortium name="US DOE Joint Genome Institute (JGI-PGF)"/>
            <person name="Walter F."/>
            <person name="Albersmeier A."/>
            <person name="Kalinowski J."/>
            <person name="Ruckert C."/>
        </authorList>
    </citation>
    <scope>NUCLEOTIDE SEQUENCE [LARGE SCALE GENOMIC DNA]</scope>
    <source>
        <strain evidence="9 10">CCM 8669</strain>
    </source>
</reference>
<dbReference type="InterPro" id="IPR039104">
    <property type="entry name" value="6PGL"/>
</dbReference>
<dbReference type="EC" id="3.1.1.31" evidence="5 7"/>
<dbReference type="AlphaFoldDB" id="A0A917ILF5"/>
<sequence length="255" mass="27488">MPKPQVIRHADKAELGVSAAQRIFEVLTSTLAEKPLAHISLTGGSMGIAVLAELARHPRLSEVDFSKVHFWWSDERFVAAGHEDRNEQQAKDALLSQLDIPAKNLHIMGSTDTFETPEAAAQAYAAELAEYAEKDDAAPVFDLTLLGMGPDGHIASLFPHREEIHLREGVALAIHDSPKPPPTRVSLTLPVIRASQRIWFLIAGSDKAEATARLTEAAKLSDEQLVGEVLTETPAAGARGLAETLVLATEDSLTA</sequence>
<dbReference type="InterPro" id="IPR005900">
    <property type="entry name" value="6-phosphogluconolactonase_DevB"/>
</dbReference>
<dbReference type="EMBL" id="BMDC01000001">
    <property type="protein sequence ID" value="GGH57209.1"/>
    <property type="molecule type" value="Genomic_DNA"/>
</dbReference>
<evidence type="ECO:0000256" key="7">
    <source>
        <dbReference type="RuleBase" id="RU365095"/>
    </source>
</evidence>
<evidence type="ECO:0000313" key="9">
    <source>
        <dbReference type="EMBL" id="GGH57209.1"/>
    </source>
</evidence>
<comment type="pathway">
    <text evidence="3 7">Carbohydrate degradation; pentose phosphate pathway; D-ribulose 5-phosphate from D-glucose 6-phosphate (oxidative stage): step 2/3.</text>
</comment>
<dbReference type="Gene3D" id="3.40.50.1360">
    <property type="match status" value="1"/>
</dbReference>
<feature type="domain" description="Glucosamine/galactosamine-6-phosphate isomerase" evidence="8">
    <location>
        <begin position="11"/>
        <end position="218"/>
    </location>
</feature>
<dbReference type="GO" id="GO:0005975">
    <property type="term" value="P:carbohydrate metabolic process"/>
    <property type="evidence" value="ECO:0007669"/>
    <property type="project" value="UniProtKB-UniRule"/>
</dbReference>
<comment type="function">
    <text evidence="2 7">Hydrolysis of 6-phosphogluconolactone to 6-phosphogluconate.</text>
</comment>
<keyword evidence="10" id="KW-1185">Reference proteome</keyword>
<name>A0A917ILF5_9MICC</name>
<comment type="similarity">
    <text evidence="4 7">Belongs to the glucosamine/galactosamine-6-phosphate isomerase family. 6-phosphogluconolactonase subfamily.</text>
</comment>
<dbReference type="NCBIfam" id="TIGR01198">
    <property type="entry name" value="pgl"/>
    <property type="match status" value="1"/>
</dbReference>
<proteinExistence type="inferred from homology"/>
<comment type="caution">
    <text evidence="9">The sequence shown here is derived from an EMBL/GenBank/DDBJ whole genome shotgun (WGS) entry which is preliminary data.</text>
</comment>
<dbReference type="InterPro" id="IPR037171">
    <property type="entry name" value="NagB/RpiA_transferase-like"/>
</dbReference>
<evidence type="ECO:0000256" key="1">
    <source>
        <dbReference type="ARBA" id="ARBA00000832"/>
    </source>
</evidence>
<dbReference type="InterPro" id="IPR006148">
    <property type="entry name" value="Glc/Gal-6P_isomerase"/>
</dbReference>